<evidence type="ECO:0000256" key="2">
    <source>
        <dbReference type="ARBA" id="ARBA00006334"/>
    </source>
</evidence>
<dbReference type="EMBL" id="JANUXY010000003">
    <property type="protein sequence ID" value="MCS4486094.1"/>
    <property type="molecule type" value="Genomic_DNA"/>
</dbReference>
<dbReference type="RefSeq" id="WP_259199225.1">
    <property type="nucleotide sequence ID" value="NZ_JANUXY010000003.1"/>
</dbReference>
<dbReference type="InterPro" id="IPR023599">
    <property type="entry name" value="Mem_prot_TcaA"/>
</dbReference>
<feature type="domain" description="TcaA second" evidence="13">
    <location>
        <begin position="50"/>
        <end position="149"/>
    </location>
</feature>
<dbReference type="Proteomes" id="UP001205609">
    <property type="component" value="Unassembled WGS sequence"/>
</dbReference>
<evidence type="ECO:0000256" key="5">
    <source>
        <dbReference type="ARBA" id="ARBA00022692"/>
    </source>
</evidence>
<sequence>MSSQKNTDLQDETSAASMNVLKKWVPVIIVSFIIVLLLILFLLLRNFNSPEAQAKIFVNAVQNDDASKVATLISTKQNKVGRKDAERYIQFIKNEMGFKVLKKEVYTHVEKLNEDSPVAYEIKTADNQTILRISKNGRRYFIFDNLGFQAPTKNAVLKLDTDATYEFSSDGNKKKIVGSKGEMMTLGQFIPGDYTIDATKTTSRGTYEGQLKFNTGSTEHDSVKVTEAFKEARVKVDLKNSSQLSQDSVKVIINGEKFDVADSKIYGPFPLNKDLTISAEGTLQGKTFQAEEKKISQSDVTETNEVTVSFNQQAIEKYQEEQKQNLTKKISEFVKKYTSALNEAYQSHNMSAIESYLLKDTEFYKTMITDVKKQEATQYQTSQVTNVDRTNDFYSVLVQTETEDGQTIQAHYLLQGDEAAKNLKIVNYQSY</sequence>
<feature type="domain" description="TcaA 4th" evidence="15">
    <location>
        <begin position="243"/>
        <end position="306"/>
    </location>
</feature>
<dbReference type="Pfam" id="PF22820">
    <property type="entry name" value="TcaA_3rd_4th"/>
    <property type="match status" value="1"/>
</dbReference>
<evidence type="ECO:0000259" key="13">
    <source>
        <dbReference type="Pfam" id="PF22813"/>
    </source>
</evidence>
<evidence type="ECO:0000256" key="8">
    <source>
        <dbReference type="ARBA" id="ARBA00022833"/>
    </source>
</evidence>
<evidence type="ECO:0000256" key="7">
    <source>
        <dbReference type="ARBA" id="ARBA00022771"/>
    </source>
</evidence>
<dbReference type="PANTHER" id="PTHR40038:SF1">
    <property type="entry name" value="MEMBRANE-ASSOCIATED PROTEIN TCAA"/>
    <property type="match status" value="1"/>
</dbReference>
<comment type="caution">
    <text evidence="16">The sequence shown here is derived from an EMBL/GenBank/DDBJ whole genome shotgun (WGS) entry which is preliminary data.</text>
</comment>
<dbReference type="InterPro" id="IPR054528">
    <property type="entry name" value="TcaA_5th"/>
</dbReference>
<accession>A0ABT2F0W8</accession>
<organism evidence="16 17">
    <name type="scientific">Staphylococcus americanisciuri</name>
    <dbReference type="NCBI Taxonomy" id="2973940"/>
    <lineage>
        <taxon>Bacteria</taxon>
        <taxon>Bacillati</taxon>
        <taxon>Bacillota</taxon>
        <taxon>Bacilli</taxon>
        <taxon>Bacillales</taxon>
        <taxon>Staphylococcaceae</taxon>
        <taxon>Staphylococcus</taxon>
    </lineage>
</organism>
<feature type="domain" description="TcaA protein NTF2-like" evidence="14">
    <location>
        <begin position="327"/>
        <end position="428"/>
    </location>
</feature>
<feature type="transmembrane region" description="Helical" evidence="12">
    <location>
        <begin position="24"/>
        <end position="44"/>
    </location>
</feature>
<keyword evidence="4" id="KW-1003">Cell membrane</keyword>
<evidence type="ECO:0000256" key="12">
    <source>
        <dbReference type="SAM" id="Phobius"/>
    </source>
</evidence>
<keyword evidence="9 12" id="KW-1133">Transmembrane helix</keyword>
<proteinExistence type="inferred from homology"/>
<evidence type="ECO:0000256" key="4">
    <source>
        <dbReference type="ARBA" id="ARBA00022475"/>
    </source>
</evidence>
<keyword evidence="11" id="KW-0046">Antibiotic resistance</keyword>
<comment type="similarity">
    <text evidence="2">Belongs to the TcaA family.</text>
</comment>
<dbReference type="Pfam" id="PF22819">
    <property type="entry name" value="TcaA_5th"/>
    <property type="match status" value="1"/>
</dbReference>
<evidence type="ECO:0000313" key="17">
    <source>
        <dbReference type="Proteomes" id="UP001205609"/>
    </source>
</evidence>
<dbReference type="InterPro" id="IPR054530">
    <property type="entry name" value="TcaA_4th"/>
</dbReference>
<keyword evidence="8" id="KW-0862">Zinc</keyword>
<keyword evidence="6" id="KW-0479">Metal-binding</keyword>
<name>A0ABT2F0W8_9STAP</name>
<comment type="subcellular location">
    <subcellularLocation>
        <location evidence="1">Cell membrane</location>
        <topology evidence="1">Single-pass membrane protein</topology>
    </subcellularLocation>
</comment>
<dbReference type="PANTHER" id="PTHR40038">
    <property type="entry name" value="MEMBRANE-ASSOCIATED PROTEIN TCAA"/>
    <property type="match status" value="1"/>
</dbReference>
<evidence type="ECO:0000259" key="15">
    <source>
        <dbReference type="Pfam" id="PF22820"/>
    </source>
</evidence>
<evidence type="ECO:0000256" key="11">
    <source>
        <dbReference type="ARBA" id="ARBA00023251"/>
    </source>
</evidence>
<evidence type="ECO:0000256" key="3">
    <source>
        <dbReference type="ARBA" id="ARBA00017896"/>
    </source>
</evidence>
<keyword evidence="17" id="KW-1185">Reference proteome</keyword>
<reference evidence="16 17" key="1">
    <citation type="journal article" date="2023" name="Int. J. Syst. Evol. Microbiol.">
        <title>Streptococcus sciuri sp. nov., Staphylococcus marylandisciuri sp. nov. and Staphylococcus americanisciuri sp. nov., isolated from faeces of eastern grey squirrel (Sciurus carolinensis).</title>
        <authorList>
            <person name="Volokhov D.V."/>
            <person name="Zagorodnyaya T.A."/>
            <person name="Furtak V.A."/>
            <person name="Nattanmai G."/>
            <person name="Randall L."/>
            <person name="Jose S."/>
            <person name="Gao Y."/>
            <person name="Eisenberg T."/>
            <person name="Delmonte P."/>
            <person name="Blom J."/>
            <person name="Mitchell K.K."/>
        </authorList>
    </citation>
    <scope>NUCLEOTIDE SEQUENCE [LARGE SCALE GENOMIC DNA]</scope>
    <source>
        <strain evidence="16 17">GRT3</strain>
    </source>
</reference>
<dbReference type="Pfam" id="PF22813">
    <property type="entry name" value="TcaA_2nd"/>
    <property type="match status" value="1"/>
</dbReference>
<protein>
    <recommendedName>
        <fullName evidence="3">Membrane-associated protein TcaA</fullName>
    </recommendedName>
</protein>
<evidence type="ECO:0000256" key="9">
    <source>
        <dbReference type="ARBA" id="ARBA00022989"/>
    </source>
</evidence>
<evidence type="ECO:0000313" key="16">
    <source>
        <dbReference type="EMBL" id="MCS4486094.1"/>
    </source>
</evidence>
<dbReference type="PIRSF" id="PIRSF032522">
    <property type="entry name" value="TcaA"/>
    <property type="match status" value="1"/>
</dbReference>
<dbReference type="InterPro" id="IPR054529">
    <property type="entry name" value="TcaA_2nd"/>
</dbReference>
<gene>
    <name evidence="16" type="ORF">NXS11_04210</name>
</gene>
<keyword evidence="10 12" id="KW-0472">Membrane</keyword>
<evidence type="ECO:0000259" key="14">
    <source>
        <dbReference type="Pfam" id="PF22819"/>
    </source>
</evidence>
<evidence type="ECO:0000256" key="6">
    <source>
        <dbReference type="ARBA" id="ARBA00022723"/>
    </source>
</evidence>
<keyword evidence="5 12" id="KW-0812">Transmembrane</keyword>
<evidence type="ECO:0000256" key="10">
    <source>
        <dbReference type="ARBA" id="ARBA00023136"/>
    </source>
</evidence>
<evidence type="ECO:0000256" key="1">
    <source>
        <dbReference type="ARBA" id="ARBA00004162"/>
    </source>
</evidence>
<keyword evidence="7" id="KW-0863">Zinc-finger</keyword>